<name>A0A1H8U0L3_9EURY</name>
<gene>
    <name evidence="1" type="ORF">SAMN05216388_10254</name>
</gene>
<reference evidence="2" key="1">
    <citation type="submission" date="2016-10" db="EMBL/GenBank/DDBJ databases">
        <authorList>
            <person name="Varghese N."/>
            <person name="Submissions S."/>
        </authorList>
    </citation>
    <scope>NUCLEOTIDE SEQUENCE [LARGE SCALE GENOMIC DNA]</scope>
    <source>
        <strain evidence="2">IBRC-M 10043</strain>
    </source>
</reference>
<evidence type="ECO:0000313" key="2">
    <source>
        <dbReference type="Proteomes" id="UP000198775"/>
    </source>
</evidence>
<proteinExistence type="predicted"/>
<evidence type="ECO:0000313" key="1">
    <source>
        <dbReference type="EMBL" id="SEO96655.1"/>
    </source>
</evidence>
<accession>A0A1H8U0L3</accession>
<sequence length="52" mass="6175">MSYIIRVLILVWIAVINTRPEFGRQLDYGRNIVICFSAIFTVCYLCNERMIF</sequence>
<dbReference type="EMBL" id="FOCX01000025">
    <property type="protein sequence ID" value="SEO96655.1"/>
    <property type="molecule type" value="Genomic_DNA"/>
</dbReference>
<keyword evidence="2" id="KW-1185">Reference proteome</keyword>
<organism evidence="1 2">
    <name type="scientific">Halorientalis persicus</name>
    <dbReference type="NCBI Taxonomy" id="1367881"/>
    <lineage>
        <taxon>Archaea</taxon>
        <taxon>Methanobacteriati</taxon>
        <taxon>Methanobacteriota</taxon>
        <taxon>Stenosarchaea group</taxon>
        <taxon>Halobacteria</taxon>
        <taxon>Halobacteriales</taxon>
        <taxon>Haloarculaceae</taxon>
        <taxon>Halorientalis</taxon>
    </lineage>
</organism>
<dbReference type="Proteomes" id="UP000198775">
    <property type="component" value="Unassembled WGS sequence"/>
</dbReference>
<protein>
    <submittedName>
        <fullName evidence="1">Uncharacterized protein</fullName>
    </submittedName>
</protein>
<dbReference type="AlphaFoldDB" id="A0A1H8U0L3"/>